<dbReference type="EMBL" id="LR134372">
    <property type="protein sequence ID" value="VEG84319.1"/>
    <property type="molecule type" value="Genomic_DNA"/>
</dbReference>
<accession>A0A3S4WJE5</accession>
<dbReference type="InterPro" id="IPR015943">
    <property type="entry name" value="WD40/YVTN_repeat-like_dom_sf"/>
</dbReference>
<proteinExistence type="predicted"/>
<dbReference type="AlphaFoldDB" id="A0A3S4WJE5"/>
<evidence type="ECO:0000313" key="7">
    <source>
        <dbReference type="Proteomes" id="UP000278157"/>
    </source>
</evidence>
<feature type="transmembrane region" description="Helical" evidence="5">
    <location>
        <begin position="12"/>
        <end position="37"/>
    </location>
</feature>
<dbReference type="SUPFAM" id="SSF158442">
    <property type="entry name" value="DsbB-like"/>
    <property type="match status" value="1"/>
</dbReference>
<reference evidence="6 7" key="1">
    <citation type="submission" date="2018-12" db="EMBL/GenBank/DDBJ databases">
        <authorList>
            <consortium name="Pathogen Informatics"/>
        </authorList>
    </citation>
    <scope>NUCLEOTIDE SEQUENCE [LARGE SCALE GENOMIC DNA]</scope>
    <source>
        <strain evidence="6 7">NCTC11541</strain>
    </source>
</reference>
<comment type="subcellular location">
    <subcellularLocation>
        <location evidence="1">Membrane</location>
        <topology evidence="1">Multi-pass membrane protein</topology>
    </subcellularLocation>
</comment>
<dbReference type="GO" id="GO:0016020">
    <property type="term" value="C:membrane"/>
    <property type="evidence" value="ECO:0007669"/>
    <property type="project" value="UniProtKB-SubCell"/>
</dbReference>
<feature type="transmembrane region" description="Helical" evidence="5">
    <location>
        <begin position="154"/>
        <end position="175"/>
    </location>
</feature>
<feature type="transmembrane region" description="Helical" evidence="5">
    <location>
        <begin position="49"/>
        <end position="67"/>
    </location>
</feature>
<feature type="transmembrane region" description="Helical" evidence="5">
    <location>
        <begin position="111"/>
        <end position="133"/>
    </location>
</feature>
<evidence type="ECO:0000256" key="3">
    <source>
        <dbReference type="ARBA" id="ARBA00022989"/>
    </source>
</evidence>
<evidence type="ECO:0000256" key="2">
    <source>
        <dbReference type="ARBA" id="ARBA00022692"/>
    </source>
</evidence>
<dbReference type="Gene3D" id="1.20.1550.10">
    <property type="entry name" value="DsbB-like"/>
    <property type="match status" value="1"/>
</dbReference>
<dbReference type="RefSeq" id="WP_027303898.1">
    <property type="nucleotide sequence ID" value="NZ_CBCRZS010000003.1"/>
</dbReference>
<dbReference type="InterPro" id="IPR003752">
    <property type="entry name" value="DiS_bond_form_DsbB/BdbC"/>
</dbReference>
<evidence type="ECO:0000256" key="5">
    <source>
        <dbReference type="SAM" id="Phobius"/>
    </source>
</evidence>
<evidence type="ECO:0000256" key="4">
    <source>
        <dbReference type="ARBA" id="ARBA00023136"/>
    </source>
</evidence>
<organism evidence="6 7">
    <name type="scientific">Campylobacter upsaliensis</name>
    <dbReference type="NCBI Taxonomy" id="28080"/>
    <lineage>
        <taxon>Bacteria</taxon>
        <taxon>Pseudomonadati</taxon>
        <taxon>Campylobacterota</taxon>
        <taxon>Epsilonproteobacteria</taxon>
        <taxon>Campylobacterales</taxon>
        <taxon>Campylobacteraceae</taxon>
        <taxon>Campylobacter</taxon>
    </lineage>
</organism>
<dbReference type="OrthoDB" id="9156063at2"/>
<gene>
    <name evidence="6" type="primary">dsbI</name>
    <name evidence="6" type="ORF">NCTC11541_00339</name>
</gene>
<dbReference type="Proteomes" id="UP000278157">
    <property type="component" value="Chromosome"/>
</dbReference>
<keyword evidence="3 5" id="KW-1133">Transmembrane helix</keyword>
<evidence type="ECO:0000256" key="1">
    <source>
        <dbReference type="ARBA" id="ARBA00004141"/>
    </source>
</evidence>
<dbReference type="InterPro" id="IPR023380">
    <property type="entry name" value="DsbB-like_sf"/>
</dbReference>
<feature type="transmembrane region" description="Helical" evidence="5">
    <location>
        <begin position="72"/>
        <end position="91"/>
    </location>
</feature>
<dbReference type="GO" id="GO:0015035">
    <property type="term" value="F:protein-disulfide reductase activity"/>
    <property type="evidence" value="ECO:0007669"/>
    <property type="project" value="InterPro"/>
</dbReference>
<evidence type="ECO:0000313" key="6">
    <source>
        <dbReference type="EMBL" id="VEG84319.1"/>
    </source>
</evidence>
<keyword evidence="2 5" id="KW-0812">Transmembrane</keyword>
<dbReference type="GO" id="GO:0006457">
    <property type="term" value="P:protein folding"/>
    <property type="evidence" value="ECO:0007669"/>
    <property type="project" value="InterPro"/>
</dbReference>
<sequence length="508" mass="56937">MCEINKTKNFYTLMCLAGFLIILLPVGIANLIFGYVLKDSPCTLCWGQREAMIFIGVIALFIVRYGLKGKYLAALLIMTAFGLYQSFAHFGNHAHRDLDQGFGLAVFGIHTYFWAEVVFWAVVLILGVIFAFAPKFSAFETEMAGEKFRQWTKFSFVAVLISTFIVASNVFQAFVSTGVPPYVGQGDPVRFTLNPKYIIWSDKGWSGLWQNISFLGKRDVKAPDYAFAPASEKLGIVFDNDSQNSPFTKIDEDLKIVSEQNISFDKPINTLDFIGGEFVASSKFDVAFMDENFNIKSAFELDPYFSATIDPIIGIIPYMQDKFLLMGSNKSFLRFAKNENADEVLQYADFIKGADKFEGQGKDLGRGRLDTVRAKFHHVASMTNDANYLYLATVPNNKNAKDFIISKVSLKDRVLSGEFSPKAALKEGKTLGDLYVSSMAFKDGKIYALSKNHNVIAVINPSKEEIVKVIAYPNTITNARSLFFKEGKIHILSYQDGENKLYVLEQKS</sequence>
<dbReference type="Gene3D" id="2.130.10.10">
    <property type="entry name" value="YVTN repeat-like/Quinoprotein amine dehydrogenase"/>
    <property type="match status" value="1"/>
</dbReference>
<protein>
    <submittedName>
        <fullName evidence="6">Disulfide bond formation protein</fullName>
    </submittedName>
</protein>
<name>A0A3S4WJE5_CAMUP</name>
<dbReference type="SUPFAM" id="SSF63825">
    <property type="entry name" value="YWTD domain"/>
    <property type="match status" value="1"/>
</dbReference>
<keyword evidence="4 5" id="KW-0472">Membrane</keyword>
<dbReference type="Pfam" id="PF02600">
    <property type="entry name" value="DsbB"/>
    <property type="match status" value="1"/>
</dbReference>